<evidence type="ECO:0000313" key="3">
    <source>
        <dbReference type="EMBL" id="WAR05379.1"/>
    </source>
</evidence>
<dbReference type="Proteomes" id="UP001164746">
    <property type="component" value="Chromosome 5"/>
</dbReference>
<comment type="similarity">
    <text evidence="1">Belongs to the calponin family.</text>
</comment>
<evidence type="ECO:0000256" key="2">
    <source>
        <dbReference type="SAM" id="MobiDB-lite"/>
    </source>
</evidence>
<reference evidence="3" key="1">
    <citation type="submission" date="2022-11" db="EMBL/GenBank/DDBJ databases">
        <title>Centuries of genome instability and evolution in soft-shell clam transmissible cancer (bioRxiv).</title>
        <authorList>
            <person name="Hart S.F.M."/>
            <person name="Yonemitsu M.A."/>
            <person name="Giersch R.M."/>
            <person name="Beal B.F."/>
            <person name="Arriagada G."/>
            <person name="Davis B.W."/>
            <person name="Ostrander E.A."/>
            <person name="Goff S.P."/>
            <person name="Metzger M.J."/>
        </authorList>
    </citation>
    <scope>NUCLEOTIDE SEQUENCE</scope>
    <source>
        <strain evidence="3">MELC-2E11</strain>
        <tissue evidence="3">Siphon/mantle</tissue>
    </source>
</reference>
<dbReference type="PANTHER" id="PTHR47385">
    <property type="entry name" value="CALPONIN"/>
    <property type="match status" value="1"/>
</dbReference>
<feature type="region of interest" description="Disordered" evidence="2">
    <location>
        <begin position="1"/>
        <end position="28"/>
    </location>
</feature>
<name>A0ABY7E893_MYAAR</name>
<accession>A0ABY7E893</accession>
<evidence type="ECO:0000256" key="1">
    <source>
        <dbReference type="ARBA" id="ARBA00009631"/>
    </source>
</evidence>
<evidence type="ECO:0000313" key="4">
    <source>
        <dbReference type="Proteomes" id="UP001164746"/>
    </source>
</evidence>
<dbReference type="InterPro" id="IPR000557">
    <property type="entry name" value="Calponin_repeat"/>
</dbReference>
<dbReference type="PANTHER" id="PTHR47385:SF14">
    <property type="entry name" value="TRANSGELIN"/>
    <property type="match status" value="1"/>
</dbReference>
<dbReference type="Pfam" id="PF00402">
    <property type="entry name" value="Calponin"/>
    <property type="match status" value="2"/>
</dbReference>
<dbReference type="EMBL" id="CP111016">
    <property type="protein sequence ID" value="WAR05379.1"/>
    <property type="molecule type" value="Genomic_DNA"/>
</dbReference>
<sequence length="119" mass="13523">MPWNVLQKKNEMSTPEKKKKKWSRKQLRASQGLLTQQSKTNIYASQAGMTGYGSVRHGADIRADDQVKEGEGMLTQQAETNIYASQKGMRCYGAVRHGPDIRVRELYEEGDDEDFLPDD</sequence>
<organism evidence="3 4">
    <name type="scientific">Mya arenaria</name>
    <name type="common">Soft-shell clam</name>
    <dbReference type="NCBI Taxonomy" id="6604"/>
    <lineage>
        <taxon>Eukaryota</taxon>
        <taxon>Metazoa</taxon>
        <taxon>Spiralia</taxon>
        <taxon>Lophotrochozoa</taxon>
        <taxon>Mollusca</taxon>
        <taxon>Bivalvia</taxon>
        <taxon>Autobranchia</taxon>
        <taxon>Heteroconchia</taxon>
        <taxon>Euheterodonta</taxon>
        <taxon>Imparidentia</taxon>
        <taxon>Neoheterodontei</taxon>
        <taxon>Myida</taxon>
        <taxon>Myoidea</taxon>
        <taxon>Myidae</taxon>
        <taxon>Mya</taxon>
    </lineage>
</organism>
<keyword evidence="4" id="KW-1185">Reference proteome</keyword>
<gene>
    <name evidence="3" type="ORF">MAR_020748</name>
</gene>
<protein>
    <submittedName>
        <fullName evidence="3">UNC87-like protein</fullName>
    </submittedName>
</protein>
<proteinExistence type="inferred from homology"/>
<feature type="compositionally biased region" description="Basic residues" evidence="2">
    <location>
        <begin position="17"/>
        <end position="27"/>
    </location>
</feature>
<dbReference type="InterPro" id="IPR050606">
    <property type="entry name" value="Calponin-like"/>
</dbReference>